<dbReference type="AlphaFoldDB" id="A0A392RTQ3"/>
<feature type="region of interest" description="Disordered" evidence="1">
    <location>
        <begin position="1"/>
        <end position="29"/>
    </location>
</feature>
<organism evidence="2 3">
    <name type="scientific">Trifolium medium</name>
    <dbReference type="NCBI Taxonomy" id="97028"/>
    <lineage>
        <taxon>Eukaryota</taxon>
        <taxon>Viridiplantae</taxon>
        <taxon>Streptophyta</taxon>
        <taxon>Embryophyta</taxon>
        <taxon>Tracheophyta</taxon>
        <taxon>Spermatophyta</taxon>
        <taxon>Magnoliopsida</taxon>
        <taxon>eudicotyledons</taxon>
        <taxon>Gunneridae</taxon>
        <taxon>Pentapetalae</taxon>
        <taxon>rosids</taxon>
        <taxon>fabids</taxon>
        <taxon>Fabales</taxon>
        <taxon>Fabaceae</taxon>
        <taxon>Papilionoideae</taxon>
        <taxon>50 kb inversion clade</taxon>
        <taxon>NPAAA clade</taxon>
        <taxon>Hologalegina</taxon>
        <taxon>IRL clade</taxon>
        <taxon>Trifolieae</taxon>
        <taxon>Trifolium</taxon>
    </lineage>
</organism>
<feature type="non-terminal residue" evidence="2">
    <location>
        <position position="97"/>
    </location>
</feature>
<proteinExistence type="predicted"/>
<dbReference type="EMBL" id="LXQA010274950">
    <property type="protein sequence ID" value="MCI40031.1"/>
    <property type="molecule type" value="Genomic_DNA"/>
</dbReference>
<keyword evidence="3" id="KW-1185">Reference proteome</keyword>
<evidence type="ECO:0000313" key="2">
    <source>
        <dbReference type="EMBL" id="MCI40031.1"/>
    </source>
</evidence>
<accession>A0A392RTQ3</accession>
<protein>
    <submittedName>
        <fullName evidence="2">Envelope-like protein</fullName>
    </submittedName>
</protein>
<name>A0A392RTQ3_9FABA</name>
<comment type="caution">
    <text evidence="2">The sequence shown here is derived from an EMBL/GenBank/DDBJ whole genome shotgun (WGS) entry which is preliminary data.</text>
</comment>
<dbReference type="Proteomes" id="UP000265520">
    <property type="component" value="Unassembled WGS sequence"/>
</dbReference>
<sequence>MYKSRKVEIPRNTGTGKKELKKKEKSRKASYWERTSKKKQVIILSDFEIDVEADVQHIMASKIKKIAGKRVPENILPAAMDNISFHSEESVQKWKYV</sequence>
<evidence type="ECO:0000256" key="1">
    <source>
        <dbReference type="SAM" id="MobiDB-lite"/>
    </source>
</evidence>
<evidence type="ECO:0000313" key="3">
    <source>
        <dbReference type="Proteomes" id="UP000265520"/>
    </source>
</evidence>
<reference evidence="2 3" key="1">
    <citation type="journal article" date="2018" name="Front. Plant Sci.">
        <title>Red Clover (Trifolium pratense) and Zigzag Clover (T. medium) - A Picture of Genomic Similarities and Differences.</title>
        <authorList>
            <person name="Dluhosova J."/>
            <person name="Istvanek J."/>
            <person name="Nedelnik J."/>
            <person name="Repkova J."/>
        </authorList>
    </citation>
    <scope>NUCLEOTIDE SEQUENCE [LARGE SCALE GENOMIC DNA]</scope>
    <source>
        <strain evidence="3">cv. 10/8</strain>
        <tissue evidence="2">Leaf</tissue>
    </source>
</reference>